<comment type="caution">
    <text evidence="1">The sequence shown here is derived from an EMBL/GenBank/DDBJ whole genome shotgun (WGS) entry which is preliminary data.</text>
</comment>
<gene>
    <name evidence="1" type="ORF">HanXRQr2_Chr15g0685211</name>
</gene>
<keyword evidence="2" id="KW-1185">Reference proteome</keyword>
<dbReference type="Proteomes" id="UP000215914">
    <property type="component" value="Unassembled WGS sequence"/>
</dbReference>
<protein>
    <submittedName>
        <fullName evidence="1">Uncharacterized protein</fullName>
    </submittedName>
</protein>
<dbReference type="EMBL" id="MNCJ02000330">
    <property type="protein sequence ID" value="KAF5763850.1"/>
    <property type="molecule type" value="Genomic_DNA"/>
</dbReference>
<reference evidence="1" key="2">
    <citation type="submission" date="2020-06" db="EMBL/GenBank/DDBJ databases">
        <title>Helianthus annuus Genome sequencing and assembly Release 2.</title>
        <authorList>
            <person name="Gouzy J."/>
            <person name="Langlade N."/>
            <person name="Munos S."/>
        </authorList>
    </citation>
    <scope>NUCLEOTIDE SEQUENCE</scope>
    <source>
        <tissue evidence="1">Leaves</tissue>
    </source>
</reference>
<evidence type="ECO:0000313" key="2">
    <source>
        <dbReference type="Proteomes" id="UP000215914"/>
    </source>
</evidence>
<reference evidence="1" key="1">
    <citation type="journal article" date="2017" name="Nature">
        <title>The sunflower genome provides insights into oil metabolism, flowering and Asterid evolution.</title>
        <authorList>
            <person name="Badouin H."/>
            <person name="Gouzy J."/>
            <person name="Grassa C.J."/>
            <person name="Murat F."/>
            <person name="Staton S.E."/>
            <person name="Cottret L."/>
            <person name="Lelandais-Briere C."/>
            <person name="Owens G.L."/>
            <person name="Carrere S."/>
            <person name="Mayjonade B."/>
            <person name="Legrand L."/>
            <person name="Gill N."/>
            <person name="Kane N.C."/>
            <person name="Bowers J.E."/>
            <person name="Hubner S."/>
            <person name="Bellec A."/>
            <person name="Berard A."/>
            <person name="Berges H."/>
            <person name="Blanchet N."/>
            <person name="Boniface M.C."/>
            <person name="Brunel D."/>
            <person name="Catrice O."/>
            <person name="Chaidir N."/>
            <person name="Claudel C."/>
            <person name="Donnadieu C."/>
            <person name="Faraut T."/>
            <person name="Fievet G."/>
            <person name="Helmstetter N."/>
            <person name="King M."/>
            <person name="Knapp S.J."/>
            <person name="Lai Z."/>
            <person name="Le Paslier M.C."/>
            <person name="Lippi Y."/>
            <person name="Lorenzon L."/>
            <person name="Mandel J.R."/>
            <person name="Marage G."/>
            <person name="Marchand G."/>
            <person name="Marquand E."/>
            <person name="Bret-Mestries E."/>
            <person name="Morien E."/>
            <person name="Nambeesan S."/>
            <person name="Nguyen T."/>
            <person name="Pegot-Espagnet P."/>
            <person name="Pouilly N."/>
            <person name="Raftis F."/>
            <person name="Sallet E."/>
            <person name="Schiex T."/>
            <person name="Thomas J."/>
            <person name="Vandecasteele C."/>
            <person name="Vares D."/>
            <person name="Vear F."/>
            <person name="Vautrin S."/>
            <person name="Crespi M."/>
            <person name="Mangin B."/>
            <person name="Burke J.M."/>
            <person name="Salse J."/>
            <person name="Munos S."/>
            <person name="Vincourt P."/>
            <person name="Rieseberg L.H."/>
            <person name="Langlade N.B."/>
        </authorList>
    </citation>
    <scope>NUCLEOTIDE SEQUENCE</scope>
    <source>
        <tissue evidence="1">Leaves</tissue>
    </source>
</reference>
<proteinExistence type="predicted"/>
<organism evidence="1 2">
    <name type="scientific">Helianthus annuus</name>
    <name type="common">Common sunflower</name>
    <dbReference type="NCBI Taxonomy" id="4232"/>
    <lineage>
        <taxon>Eukaryota</taxon>
        <taxon>Viridiplantae</taxon>
        <taxon>Streptophyta</taxon>
        <taxon>Embryophyta</taxon>
        <taxon>Tracheophyta</taxon>
        <taxon>Spermatophyta</taxon>
        <taxon>Magnoliopsida</taxon>
        <taxon>eudicotyledons</taxon>
        <taxon>Gunneridae</taxon>
        <taxon>Pentapetalae</taxon>
        <taxon>asterids</taxon>
        <taxon>campanulids</taxon>
        <taxon>Asterales</taxon>
        <taxon>Asteraceae</taxon>
        <taxon>Asteroideae</taxon>
        <taxon>Heliantheae alliance</taxon>
        <taxon>Heliantheae</taxon>
        <taxon>Helianthus</taxon>
    </lineage>
</organism>
<dbReference type="AlphaFoldDB" id="A0A9K3DZ79"/>
<accession>A0A9K3DZ79</accession>
<name>A0A9K3DZ79_HELAN</name>
<evidence type="ECO:0000313" key="1">
    <source>
        <dbReference type="EMBL" id="KAF5763850.1"/>
    </source>
</evidence>
<dbReference type="Gramene" id="mRNA:HanXRQr2_Chr15g0685211">
    <property type="protein sequence ID" value="mRNA:HanXRQr2_Chr15g0685211"/>
    <property type="gene ID" value="HanXRQr2_Chr15g0685211"/>
</dbReference>
<sequence length="64" mass="7423">MCEIFKKKIDFVVLNMLGGMESNHGMDSRLGQSHLWFTNSSTTAFNLKKKRNRVRSLQFCSCLH</sequence>